<dbReference type="InterPro" id="IPR007197">
    <property type="entry name" value="rSAM"/>
</dbReference>
<keyword evidence="8" id="KW-0408">Iron</keyword>
<dbReference type="InterPro" id="IPR013785">
    <property type="entry name" value="Aldolase_TIM"/>
</dbReference>
<evidence type="ECO:0000256" key="1">
    <source>
        <dbReference type="ARBA" id="ARBA00001966"/>
    </source>
</evidence>
<evidence type="ECO:0000313" key="16">
    <source>
        <dbReference type="Proteomes" id="UP001061958"/>
    </source>
</evidence>
<evidence type="ECO:0000256" key="11">
    <source>
        <dbReference type="ARBA" id="ARBA00023150"/>
    </source>
</evidence>
<reference evidence="15" key="2">
    <citation type="submission" date="2022-01" db="EMBL/GenBank/DDBJ databases">
        <authorList>
            <person name="Hirooka S."/>
            <person name="Miyagishima S.Y."/>
        </authorList>
    </citation>
    <scope>NUCLEOTIDE SEQUENCE</scope>
    <source>
        <strain evidence="15">NBRC 102759</strain>
    </source>
</reference>
<protein>
    <recommendedName>
        <fullName evidence="3">GTP 3',8-cyclase</fullName>
        <ecNumber evidence="3">4.1.99.22</ecNumber>
    </recommendedName>
</protein>
<dbReference type="Pfam" id="PF04055">
    <property type="entry name" value="Radical_SAM"/>
    <property type="match status" value="1"/>
</dbReference>
<keyword evidence="9" id="KW-0411">Iron-sulfur</keyword>
<organism evidence="15 16">
    <name type="scientific">Galdieria partita</name>
    <dbReference type="NCBI Taxonomy" id="83374"/>
    <lineage>
        <taxon>Eukaryota</taxon>
        <taxon>Rhodophyta</taxon>
        <taxon>Bangiophyceae</taxon>
        <taxon>Galdieriales</taxon>
        <taxon>Galdieriaceae</taxon>
        <taxon>Galdieria</taxon>
    </lineage>
</organism>
<comment type="catalytic activity">
    <reaction evidence="13">
        <text>GTP + AH2 + S-adenosyl-L-methionine = (8S)-3',8-cyclo-7,8-dihydroguanosine 5'-triphosphate + 5'-deoxyadenosine + L-methionine + A + H(+)</text>
        <dbReference type="Rhea" id="RHEA:49576"/>
        <dbReference type="ChEBI" id="CHEBI:13193"/>
        <dbReference type="ChEBI" id="CHEBI:15378"/>
        <dbReference type="ChEBI" id="CHEBI:17319"/>
        <dbReference type="ChEBI" id="CHEBI:17499"/>
        <dbReference type="ChEBI" id="CHEBI:37565"/>
        <dbReference type="ChEBI" id="CHEBI:57844"/>
        <dbReference type="ChEBI" id="CHEBI:59789"/>
        <dbReference type="ChEBI" id="CHEBI:131766"/>
        <dbReference type="EC" id="4.1.99.22"/>
    </reaction>
</comment>
<comment type="pathway">
    <text evidence="2">Cofactor biosynthesis; molybdopterin biosynthesis.</text>
</comment>
<keyword evidence="7" id="KW-0547">Nucleotide-binding</keyword>
<dbReference type="PROSITE" id="PS01305">
    <property type="entry name" value="MOAA_NIFB_PQQE"/>
    <property type="match status" value="1"/>
</dbReference>
<keyword evidence="11" id="KW-0501">Molybdenum cofactor biosynthesis</keyword>
<dbReference type="Gene3D" id="3.20.20.70">
    <property type="entry name" value="Aldolase class I"/>
    <property type="match status" value="1"/>
</dbReference>
<reference evidence="15" key="1">
    <citation type="journal article" date="2022" name="Proc. Natl. Acad. Sci. U.S.A.">
        <title>Life cycle and functional genomics of the unicellular red alga Galdieria for elucidating algal and plant evolution and industrial use.</title>
        <authorList>
            <person name="Hirooka S."/>
            <person name="Itabashi T."/>
            <person name="Ichinose T.M."/>
            <person name="Onuma R."/>
            <person name="Fujiwara T."/>
            <person name="Yamashita S."/>
            <person name="Jong L.W."/>
            <person name="Tomita R."/>
            <person name="Iwane A.H."/>
            <person name="Miyagishima S.Y."/>
        </authorList>
    </citation>
    <scope>NUCLEOTIDE SEQUENCE</scope>
    <source>
        <strain evidence="15">NBRC 102759</strain>
    </source>
</reference>
<dbReference type="SFLD" id="SFLDG01067">
    <property type="entry name" value="SPASM/twitch_domain_containing"/>
    <property type="match status" value="1"/>
</dbReference>
<comment type="cofactor">
    <cofactor evidence="1">
        <name>[4Fe-4S] cluster</name>
        <dbReference type="ChEBI" id="CHEBI:49883"/>
    </cofactor>
</comment>
<dbReference type="Pfam" id="PF06463">
    <property type="entry name" value="Mob_synth_C"/>
    <property type="match status" value="1"/>
</dbReference>
<dbReference type="PANTHER" id="PTHR22960:SF0">
    <property type="entry name" value="MOLYBDENUM COFACTOR BIOSYNTHESIS PROTEIN 1"/>
    <property type="match status" value="1"/>
</dbReference>
<dbReference type="PANTHER" id="PTHR22960">
    <property type="entry name" value="MOLYBDOPTERIN COFACTOR SYNTHESIS PROTEIN A"/>
    <property type="match status" value="1"/>
</dbReference>
<dbReference type="InterPro" id="IPR013483">
    <property type="entry name" value="MoaA"/>
</dbReference>
<dbReference type="EMBL" id="BQMJ01000042">
    <property type="protein sequence ID" value="GJQ13286.1"/>
    <property type="molecule type" value="Genomic_DNA"/>
</dbReference>
<dbReference type="PROSITE" id="PS51918">
    <property type="entry name" value="RADICAL_SAM"/>
    <property type="match status" value="1"/>
</dbReference>
<keyword evidence="6" id="KW-0479">Metal-binding</keyword>
<evidence type="ECO:0000256" key="9">
    <source>
        <dbReference type="ARBA" id="ARBA00023014"/>
    </source>
</evidence>
<dbReference type="GO" id="GO:0061799">
    <property type="term" value="F:cyclic pyranopterin monophosphate synthase activity"/>
    <property type="evidence" value="ECO:0007669"/>
    <property type="project" value="TreeGrafter"/>
</dbReference>
<dbReference type="CDD" id="cd21117">
    <property type="entry name" value="Twitch_MoaA"/>
    <property type="match status" value="1"/>
</dbReference>
<evidence type="ECO:0000256" key="4">
    <source>
        <dbReference type="ARBA" id="ARBA00022485"/>
    </source>
</evidence>
<evidence type="ECO:0000256" key="13">
    <source>
        <dbReference type="ARBA" id="ARBA00048697"/>
    </source>
</evidence>
<dbReference type="OrthoDB" id="429626at2759"/>
<dbReference type="GO" id="GO:0061798">
    <property type="term" value="F:GTP 3',8'-cyclase activity"/>
    <property type="evidence" value="ECO:0007669"/>
    <property type="project" value="UniProtKB-EC"/>
</dbReference>
<accession>A0A9C7URV0</accession>
<evidence type="ECO:0000256" key="8">
    <source>
        <dbReference type="ARBA" id="ARBA00023004"/>
    </source>
</evidence>
<dbReference type="InterPro" id="IPR050105">
    <property type="entry name" value="MoCo_biosynth_MoaA/MoaC"/>
</dbReference>
<dbReference type="GO" id="GO:0046872">
    <property type="term" value="F:metal ion binding"/>
    <property type="evidence" value="ECO:0007669"/>
    <property type="project" value="UniProtKB-KW"/>
</dbReference>
<evidence type="ECO:0000256" key="6">
    <source>
        <dbReference type="ARBA" id="ARBA00022723"/>
    </source>
</evidence>
<evidence type="ECO:0000256" key="5">
    <source>
        <dbReference type="ARBA" id="ARBA00022691"/>
    </source>
</evidence>
<evidence type="ECO:0000256" key="12">
    <source>
        <dbReference type="ARBA" id="ARBA00023239"/>
    </source>
</evidence>
<dbReference type="GO" id="GO:0006777">
    <property type="term" value="P:Mo-molybdopterin cofactor biosynthetic process"/>
    <property type="evidence" value="ECO:0007669"/>
    <property type="project" value="UniProtKB-KW"/>
</dbReference>
<dbReference type="SFLD" id="SFLDS00029">
    <property type="entry name" value="Radical_SAM"/>
    <property type="match status" value="1"/>
</dbReference>
<dbReference type="NCBIfam" id="NF001199">
    <property type="entry name" value="PRK00164.2-1"/>
    <property type="match status" value="1"/>
</dbReference>
<dbReference type="NCBIfam" id="TIGR02666">
    <property type="entry name" value="moaA"/>
    <property type="match status" value="1"/>
</dbReference>
<name>A0A9C7URV0_9RHOD</name>
<keyword evidence="12" id="KW-0456">Lyase</keyword>
<keyword evidence="5" id="KW-0949">S-adenosyl-L-methionine</keyword>
<dbReference type="SFLD" id="SFLDG01386">
    <property type="entry name" value="main_SPASM_domain-containing"/>
    <property type="match status" value="1"/>
</dbReference>
<dbReference type="InterPro" id="IPR058240">
    <property type="entry name" value="rSAM_sf"/>
</dbReference>
<evidence type="ECO:0000256" key="3">
    <source>
        <dbReference type="ARBA" id="ARBA00012167"/>
    </source>
</evidence>
<evidence type="ECO:0000259" key="14">
    <source>
        <dbReference type="PROSITE" id="PS51918"/>
    </source>
</evidence>
<dbReference type="EC" id="4.1.99.22" evidence="3"/>
<dbReference type="HAMAP" id="MF_01225_B">
    <property type="entry name" value="MoaA_B"/>
    <property type="match status" value="1"/>
</dbReference>
<dbReference type="GO" id="GO:0005525">
    <property type="term" value="F:GTP binding"/>
    <property type="evidence" value="ECO:0007669"/>
    <property type="project" value="UniProtKB-KW"/>
</dbReference>
<dbReference type="AlphaFoldDB" id="A0A9C7URV0"/>
<gene>
    <name evidence="15" type="ORF">GpartN1_g5077.t1</name>
</gene>
<sequence>MSYYLLLRKTWLSNIRSLVRFHSTVTTIQKDSCATEPRKQEGFTDTFGRQHTYLRVSVTEKCNFRCLYCMPEEGVQLTPSENILTKDEIIRLLKLFSEYGVEKVRFTGGEPLVRKDFLDIVQCTKQQTNIRLAITTNGMILNKYLDSLRQSGVSGLNISLDTLTPVKFEFITRRRGHKTVLDSIFKAVEHGFPSVKVNCVVIRGFNDDEILSFCYLTKDWNITVRFIEYMPFEGNRWNTDKFVSFEEMKEKIVNEFGTLKTEQNDIHDTTKHFRIPSFVGRIGFITSMSEHFCAGCNRLRITADGNLRVCLFGNKEVSLRDYMRQGASDDELAQVVAFAVRKKDFALGGYEDMKGVASNPNRPMIHIGG</sequence>
<dbReference type="InterPro" id="IPR000385">
    <property type="entry name" value="MoaA_NifB_PqqE_Fe-S-bd_CS"/>
</dbReference>
<dbReference type="InterPro" id="IPR040064">
    <property type="entry name" value="MoaA-like"/>
</dbReference>
<evidence type="ECO:0000256" key="2">
    <source>
        <dbReference type="ARBA" id="ARBA00005046"/>
    </source>
</evidence>
<dbReference type="InterPro" id="IPR006638">
    <property type="entry name" value="Elp3/MiaA/NifB-like_rSAM"/>
</dbReference>
<keyword evidence="4" id="KW-0004">4Fe-4S</keyword>
<dbReference type="Proteomes" id="UP001061958">
    <property type="component" value="Unassembled WGS sequence"/>
</dbReference>
<proteinExistence type="inferred from homology"/>
<dbReference type="InterPro" id="IPR010505">
    <property type="entry name" value="MoaA_twitch"/>
</dbReference>
<keyword evidence="10" id="KW-0342">GTP-binding</keyword>
<keyword evidence="16" id="KW-1185">Reference proteome</keyword>
<feature type="domain" description="Radical SAM core" evidence="14">
    <location>
        <begin position="46"/>
        <end position="271"/>
    </location>
</feature>
<evidence type="ECO:0000256" key="10">
    <source>
        <dbReference type="ARBA" id="ARBA00023134"/>
    </source>
</evidence>
<dbReference type="SMART" id="SM00729">
    <property type="entry name" value="Elp3"/>
    <property type="match status" value="1"/>
</dbReference>
<dbReference type="CDD" id="cd01335">
    <property type="entry name" value="Radical_SAM"/>
    <property type="match status" value="1"/>
</dbReference>
<evidence type="ECO:0000256" key="7">
    <source>
        <dbReference type="ARBA" id="ARBA00022741"/>
    </source>
</evidence>
<evidence type="ECO:0000313" key="15">
    <source>
        <dbReference type="EMBL" id="GJQ13286.1"/>
    </source>
</evidence>
<comment type="caution">
    <text evidence="15">The sequence shown here is derived from an EMBL/GenBank/DDBJ whole genome shotgun (WGS) entry which is preliminary data.</text>
</comment>
<dbReference type="SFLD" id="SFLDG01383">
    <property type="entry name" value="cyclic_pyranopterin_phosphate"/>
    <property type="match status" value="1"/>
</dbReference>
<dbReference type="SUPFAM" id="SSF102114">
    <property type="entry name" value="Radical SAM enzymes"/>
    <property type="match status" value="1"/>
</dbReference>
<dbReference type="GO" id="GO:0051539">
    <property type="term" value="F:4 iron, 4 sulfur cluster binding"/>
    <property type="evidence" value="ECO:0007669"/>
    <property type="project" value="UniProtKB-KW"/>
</dbReference>